<feature type="domain" description="SCP" evidence="2">
    <location>
        <begin position="40"/>
        <end position="204"/>
    </location>
</feature>
<dbReference type="Gene3D" id="3.40.33.10">
    <property type="entry name" value="CAP"/>
    <property type="match status" value="1"/>
</dbReference>
<dbReference type="Pfam" id="PF00188">
    <property type="entry name" value="CAP"/>
    <property type="match status" value="1"/>
</dbReference>
<proteinExistence type="predicted"/>
<feature type="signal peptide" evidence="1">
    <location>
        <begin position="1"/>
        <end position="21"/>
    </location>
</feature>
<organism evidence="3 4">
    <name type="scientific">Parelaphostrongylus tenuis</name>
    <name type="common">Meningeal worm</name>
    <dbReference type="NCBI Taxonomy" id="148309"/>
    <lineage>
        <taxon>Eukaryota</taxon>
        <taxon>Metazoa</taxon>
        <taxon>Ecdysozoa</taxon>
        <taxon>Nematoda</taxon>
        <taxon>Chromadorea</taxon>
        <taxon>Rhabditida</taxon>
        <taxon>Rhabditina</taxon>
        <taxon>Rhabditomorpha</taxon>
        <taxon>Strongyloidea</taxon>
        <taxon>Metastrongylidae</taxon>
        <taxon>Parelaphostrongylus</taxon>
    </lineage>
</organism>
<protein>
    <recommendedName>
        <fullName evidence="2">SCP domain-containing protein</fullName>
    </recommendedName>
</protein>
<evidence type="ECO:0000256" key="1">
    <source>
        <dbReference type="SAM" id="SignalP"/>
    </source>
</evidence>
<sequence>MAMRIITGYLLVVLGFSLSHSQGIYYPELPCSSNNLFYDLVRLKALQTHNILRTQLANGKQRNGLTTEFFPMASNMSLLKYDCELEKIARNISKLCLKDSAHDFEHVGSNNAIFELEYDSISPEIDVSESVNYLVKRWWYAGEINAPLKNLTPTSKDTLLIPFLQMANAATTSLGCAFTVCKNGGVRPFVSFVCQYGEPHVSVNVPIYKEGAPCSYCNNKCVFGSLCKYTSF</sequence>
<dbReference type="SUPFAM" id="SSF55797">
    <property type="entry name" value="PR-1-like"/>
    <property type="match status" value="1"/>
</dbReference>
<dbReference type="Proteomes" id="UP001196413">
    <property type="component" value="Unassembled WGS sequence"/>
</dbReference>
<keyword evidence="1" id="KW-0732">Signal</keyword>
<comment type="caution">
    <text evidence="3">The sequence shown here is derived from an EMBL/GenBank/DDBJ whole genome shotgun (WGS) entry which is preliminary data.</text>
</comment>
<name>A0AAD5LTN3_PARTN</name>
<gene>
    <name evidence="3" type="ORF">KIN20_001438</name>
</gene>
<evidence type="ECO:0000259" key="2">
    <source>
        <dbReference type="SMART" id="SM00198"/>
    </source>
</evidence>
<dbReference type="SMART" id="SM00198">
    <property type="entry name" value="SCP"/>
    <property type="match status" value="1"/>
</dbReference>
<dbReference type="EMBL" id="JAHQIW010000192">
    <property type="protein sequence ID" value="KAJ1346592.1"/>
    <property type="molecule type" value="Genomic_DNA"/>
</dbReference>
<dbReference type="AlphaFoldDB" id="A0AAD5LTN3"/>
<dbReference type="CDD" id="cd05380">
    <property type="entry name" value="CAP_euk"/>
    <property type="match status" value="1"/>
</dbReference>
<accession>A0AAD5LTN3</accession>
<evidence type="ECO:0000313" key="3">
    <source>
        <dbReference type="EMBL" id="KAJ1346592.1"/>
    </source>
</evidence>
<dbReference type="InterPro" id="IPR035940">
    <property type="entry name" value="CAP_sf"/>
</dbReference>
<keyword evidence="4" id="KW-1185">Reference proteome</keyword>
<feature type="chain" id="PRO_5042004756" description="SCP domain-containing protein" evidence="1">
    <location>
        <begin position="22"/>
        <end position="232"/>
    </location>
</feature>
<reference evidence="3" key="1">
    <citation type="submission" date="2021-06" db="EMBL/GenBank/DDBJ databases">
        <title>Parelaphostrongylus tenuis whole genome reference sequence.</title>
        <authorList>
            <person name="Garwood T.J."/>
            <person name="Larsen P.A."/>
            <person name="Fountain-Jones N.M."/>
            <person name="Garbe J.R."/>
            <person name="Macchietto M.G."/>
            <person name="Kania S.A."/>
            <person name="Gerhold R.W."/>
            <person name="Richards J.E."/>
            <person name="Wolf T.M."/>
        </authorList>
    </citation>
    <scope>NUCLEOTIDE SEQUENCE</scope>
    <source>
        <strain evidence="3">MNPRO001-30</strain>
        <tissue evidence="3">Meninges</tissue>
    </source>
</reference>
<evidence type="ECO:0000313" key="4">
    <source>
        <dbReference type="Proteomes" id="UP001196413"/>
    </source>
</evidence>
<dbReference type="InterPro" id="IPR014044">
    <property type="entry name" value="CAP_dom"/>
</dbReference>